<gene>
    <name evidence="2" type="ORF">SAMN05444164_2490</name>
</gene>
<sequence length="492" mass="52764">MFVERFRSRRSQALFLTWVVRAMAATAIAMIGLFQFVLGNGFSFNTIVPSYLSASLNFGRTDQGKFELSLAIQPHQGSAAGTVVEAVATGGNTTVPAKIAAALPRADAALSSVNNTPVNAGVGAVRPVPDDEPVSCALPAPAKRASSDGQLMLVSFSTGTGRIDGYGVNDTALSPNLDRHAGYSLPVLEWFRHQGALSGYRHAATDKAPRSLSRTLPNFLVSAVDEGTGDYVMSVAHDAVDFITVGTGDFSSELNLWYHSLNAGFRTRIIGEMPCAAAEAPPMNGVRSNIQSVSILQSRRTMLSTDMAVSERRTAIHEFKVDGRAPSHEVGSEVRLPSTGNVAVSASLAVSLDEKRAGSAEPRPGWNVENARIGDTRLVNVEVVVNGRVAANKTIIADGTEQKVDFSLPIQQSSWLAIRIKGAAHTNPVFVLVDNMPVRGSRASVEWIMRSLLEAYEVANPRWTEKESANARAAYGYSYAVYQKRLAETKTP</sequence>
<feature type="transmembrane region" description="Helical" evidence="1">
    <location>
        <begin position="12"/>
        <end position="38"/>
    </location>
</feature>
<dbReference type="Proteomes" id="UP000198992">
    <property type="component" value="Unassembled WGS sequence"/>
</dbReference>
<name>A0A1H4UKI7_9BRAD</name>
<accession>A0A1H4UKI7</accession>
<proteinExistence type="predicted"/>
<protein>
    <submittedName>
        <fullName evidence="2">Uncharacterized protein</fullName>
    </submittedName>
</protein>
<dbReference type="NCBIfam" id="NF038032">
    <property type="entry name" value="CehA_McbA_metalo"/>
    <property type="match status" value="1"/>
</dbReference>
<organism evidence="2 3">
    <name type="scientific">Bradyrhizobium erythrophlei</name>
    <dbReference type="NCBI Taxonomy" id="1437360"/>
    <lineage>
        <taxon>Bacteria</taxon>
        <taxon>Pseudomonadati</taxon>
        <taxon>Pseudomonadota</taxon>
        <taxon>Alphaproteobacteria</taxon>
        <taxon>Hyphomicrobiales</taxon>
        <taxon>Nitrobacteraceae</taxon>
        <taxon>Bradyrhizobium</taxon>
    </lineage>
</organism>
<dbReference type="AlphaFoldDB" id="A0A1H4UKI7"/>
<keyword evidence="1" id="KW-0812">Transmembrane</keyword>
<keyword evidence="1" id="KW-1133">Transmembrane helix</keyword>
<evidence type="ECO:0000313" key="3">
    <source>
        <dbReference type="Proteomes" id="UP000198992"/>
    </source>
</evidence>
<dbReference type="EMBL" id="FNTH01000001">
    <property type="protein sequence ID" value="SEC69185.1"/>
    <property type="molecule type" value="Genomic_DNA"/>
</dbReference>
<dbReference type="OrthoDB" id="249168at2"/>
<reference evidence="2 3" key="1">
    <citation type="submission" date="2016-10" db="EMBL/GenBank/DDBJ databases">
        <authorList>
            <person name="de Groot N.N."/>
        </authorList>
    </citation>
    <scope>NUCLEOTIDE SEQUENCE [LARGE SCALE GENOMIC DNA]</scope>
    <source>
        <strain evidence="2 3">MT12</strain>
    </source>
</reference>
<evidence type="ECO:0000256" key="1">
    <source>
        <dbReference type="SAM" id="Phobius"/>
    </source>
</evidence>
<evidence type="ECO:0000313" key="2">
    <source>
        <dbReference type="EMBL" id="SEC69185.1"/>
    </source>
</evidence>
<keyword evidence="1" id="KW-0472">Membrane</keyword>
<dbReference type="RefSeq" id="WP_143046652.1">
    <property type="nucleotide sequence ID" value="NZ_FNTH01000001.1"/>
</dbReference>